<feature type="domain" description="FAD/NAD(P)-binding" evidence="8">
    <location>
        <begin position="6"/>
        <end position="326"/>
    </location>
</feature>
<dbReference type="GO" id="GO:0006103">
    <property type="term" value="P:2-oxoglutarate metabolic process"/>
    <property type="evidence" value="ECO:0007669"/>
    <property type="project" value="TreeGrafter"/>
</dbReference>
<evidence type="ECO:0000256" key="2">
    <source>
        <dbReference type="ARBA" id="ARBA00022630"/>
    </source>
</evidence>
<dbReference type="Pfam" id="PF02852">
    <property type="entry name" value="Pyr_redox_dim"/>
    <property type="match status" value="1"/>
</dbReference>
<name>A0A8J3YZJ3_9ACTN</name>
<dbReference type="Proteomes" id="UP000612585">
    <property type="component" value="Unassembled WGS sequence"/>
</dbReference>
<dbReference type="GO" id="GO:0050660">
    <property type="term" value="F:flavin adenine dinucleotide binding"/>
    <property type="evidence" value="ECO:0007669"/>
    <property type="project" value="TreeGrafter"/>
</dbReference>
<evidence type="ECO:0000256" key="1">
    <source>
        <dbReference type="ARBA" id="ARBA00007532"/>
    </source>
</evidence>
<dbReference type="EMBL" id="BOPG01000002">
    <property type="protein sequence ID" value="GIJ52581.1"/>
    <property type="molecule type" value="Genomic_DNA"/>
</dbReference>
<keyword evidence="3 5" id="KW-0274">FAD</keyword>
<sequence>MSDQWDVIVVGGGPPGENAASYAIQGSGRTAAIVEKELVGGECSYWACMPSKALLRSVEVVDAAGALAGVRGATLDVAGVLKRRDQFTHDHDDSSQVEWARSVGIDVVRGRARITGIKEVTVGERVITANHAVVLATGTTAQIPPVPGLREALPWTSRDATNLHEVPSKVAVIGGGVVACEAAVWLRALGAEVTMLVRGKALLARSEPFASALVAERFAELGIDVRFGVDVERVSRKSPADTGEGRVHGGPVDLVASGETLVVAEVVVAAGRVPATDNLGLDALGLPLRNGFVEVDDHLTVPGHEWLYAVGDVTGRALLTHMGKYQARIAGTVIAARAEGRPLDGPRYRDIADHDMVPQVAFSDPQVASVGLTEAAARSRGIDVETVEYDLGNVAGASLHRDGYKGRAGLVIDRTSDVLVGATFVGPDVAELVHAATIAVVGKVPVSTLWHAVPSYPTVSEIWLRLLEARGEESQ</sequence>
<reference evidence="9" key="1">
    <citation type="submission" date="2021-01" db="EMBL/GenBank/DDBJ databases">
        <title>Whole genome shotgun sequence of Virgisporangium aurantiacum NBRC 16421.</title>
        <authorList>
            <person name="Komaki H."/>
            <person name="Tamura T."/>
        </authorList>
    </citation>
    <scope>NUCLEOTIDE SEQUENCE</scope>
    <source>
        <strain evidence="9">NBRC 16421</strain>
    </source>
</reference>
<dbReference type="InterPro" id="IPR004099">
    <property type="entry name" value="Pyr_nucl-diS_OxRdtase_dimer"/>
</dbReference>
<dbReference type="PIRSF" id="PIRSF000350">
    <property type="entry name" value="Mercury_reductase_MerA"/>
    <property type="match status" value="1"/>
</dbReference>
<dbReference type="InterPro" id="IPR036188">
    <property type="entry name" value="FAD/NAD-bd_sf"/>
</dbReference>
<evidence type="ECO:0000256" key="3">
    <source>
        <dbReference type="ARBA" id="ARBA00022827"/>
    </source>
</evidence>
<accession>A0A8J3YZJ3</accession>
<dbReference type="InterPro" id="IPR050151">
    <property type="entry name" value="Class-I_Pyr_Nuc-Dis_Oxidored"/>
</dbReference>
<evidence type="ECO:0000256" key="6">
    <source>
        <dbReference type="PIRSR" id="PIRSR000350-4"/>
    </source>
</evidence>
<dbReference type="PANTHER" id="PTHR22912:SF151">
    <property type="entry name" value="DIHYDROLIPOYL DEHYDROGENASE, MITOCHONDRIAL"/>
    <property type="match status" value="1"/>
</dbReference>
<keyword evidence="10" id="KW-1185">Reference proteome</keyword>
<dbReference type="InterPro" id="IPR001100">
    <property type="entry name" value="Pyr_nuc-diS_OxRdtase"/>
</dbReference>
<dbReference type="GO" id="GO:0004148">
    <property type="term" value="F:dihydrolipoyl dehydrogenase (NADH) activity"/>
    <property type="evidence" value="ECO:0007669"/>
    <property type="project" value="TreeGrafter"/>
</dbReference>
<dbReference type="InterPro" id="IPR016156">
    <property type="entry name" value="FAD/NAD-linked_Rdtase_dimer_sf"/>
</dbReference>
<dbReference type="RefSeq" id="WP_203985674.1">
    <property type="nucleotide sequence ID" value="NZ_BOPG01000002.1"/>
</dbReference>
<dbReference type="AlphaFoldDB" id="A0A8J3YZJ3"/>
<feature type="domain" description="Pyridine nucleotide-disulphide oxidoreductase dimerisation" evidence="7">
    <location>
        <begin position="357"/>
        <end position="463"/>
    </location>
</feature>
<dbReference type="Gene3D" id="3.30.390.30">
    <property type="match status" value="1"/>
</dbReference>
<comment type="similarity">
    <text evidence="1">Belongs to the class-I pyridine nucleotide-disulfide oxidoreductase family.</text>
</comment>
<dbReference type="Gene3D" id="3.50.50.60">
    <property type="entry name" value="FAD/NAD(P)-binding domain"/>
    <property type="match status" value="2"/>
</dbReference>
<evidence type="ECO:0000313" key="10">
    <source>
        <dbReference type="Proteomes" id="UP000612585"/>
    </source>
</evidence>
<dbReference type="SUPFAM" id="SSF55424">
    <property type="entry name" value="FAD/NAD-linked reductases, dimerisation (C-terminal) domain"/>
    <property type="match status" value="1"/>
</dbReference>
<feature type="binding site" evidence="5">
    <location>
        <position position="271"/>
    </location>
    <ligand>
        <name>NAD(+)</name>
        <dbReference type="ChEBI" id="CHEBI:57540"/>
    </ligand>
</feature>
<evidence type="ECO:0000259" key="7">
    <source>
        <dbReference type="Pfam" id="PF02852"/>
    </source>
</evidence>
<comment type="cofactor">
    <cofactor evidence="5">
        <name>FAD</name>
        <dbReference type="ChEBI" id="CHEBI:57692"/>
    </cofactor>
    <text evidence="5">Binds 1 FAD per subunit.</text>
</comment>
<dbReference type="SUPFAM" id="SSF51905">
    <property type="entry name" value="FAD/NAD(P)-binding domain"/>
    <property type="match status" value="1"/>
</dbReference>
<dbReference type="Pfam" id="PF07992">
    <property type="entry name" value="Pyr_redox_2"/>
    <property type="match status" value="1"/>
</dbReference>
<dbReference type="PRINTS" id="PR00368">
    <property type="entry name" value="FADPNR"/>
</dbReference>
<evidence type="ECO:0000256" key="4">
    <source>
        <dbReference type="ARBA" id="ARBA00023027"/>
    </source>
</evidence>
<dbReference type="PRINTS" id="PR00411">
    <property type="entry name" value="PNDRDTASEI"/>
</dbReference>
<keyword evidence="4 5" id="KW-0520">NAD</keyword>
<feature type="binding site" evidence="5">
    <location>
        <position position="52"/>
    </location>
    <ligand>
        <name>FAD</name>
        <dbReference type="ChEBI" id="CHEBI:57692"/>
    </ligand>
</feature>
<comment type="caution">
    <text evidence="9">The sequence shown here is derived from an EMBL/GenBank/DDBJ whole genome shotgun (WGS) entry which is preliminary data.</text>
</comment>
<gene>
    <name evidence="9" type="ORF">Vau01_000970</name>
</gene>
<evidence type="ECO:0000259" key="8">
    <source>
        <dbReference type="Pfam" id="PF07992"/>
    </source>
</evidence>
<evidence type="ECO:0000313" key="9">
    <source>
        <dbReference type="EMBL" id="GIJ52581.1"/>
    </source>
</evidence>
<protein>
    <submittedName>
        <fullName evidence="9">Oxidoreductase</fullName>
    </submittedName>
</protein>
<keyword evidence="2" id="KW-0285">Flavoprotein</keyword>
<feature type="disulfide bond" description="Redox-active" evidence="6">
    <location>
        <begin position="43"/>
        <end position="48"/>
    </location>
</feature>
<proteinExistence type="inferred from homology"/>
<dbReference type="PANTHER" id="PTHR22912">
    <property type="entry name" value="DISULFIDE OXIDOREDUCTASE"/>
    <property type="match status" value="1"/>
</dbReference>
<keyword evidence="5" id="KW-0547">Nucleotide-binding</keyword>
<dbReference type="InterPro" id="IPR023753">
    <property type="entry name" value="FAD/NAD-binding_dom"/>
</dbReference>
<feature type="binding site" evidence="5">
    <location>
        <position position="312"/>
    </location>
    <ligand>
        <name>FAD</name>
        <dbReference type="ChEBI" id="CHEBI:57692"/>
    </ligand>
</feature>
<organism evidence="9 10">
    <name type="scientific">Virgisporangium aurantiacum</name>
    <dbReference type="NCBI Taxonomy" id="175570"/>
    <lineage>
        <taxon>Bacteria</taxon>
        <taxon>Bacillati</taxon>
        <taxon>Actinomycetota</taxon>
        <taxon>Actinomycetes</taxon>
        <taxon>Micromonosporales</taxon>
        <taxon>Micromonosporaceae</taxon>
        <taxon>Virgisporangium</taxon>
    </lineage>
</organism>
<feature type="binding site" evidence="5">
    <location>
        <begin position="174"/>
        <end position="181"/>
    </location>
    <ligand>
        <name>NAD(+)</name>
        <dbReference type="ChEBI" id="CHEBI:57540"/>
    </ligand>
</feature>
<evidence type="ECO:0000256" key="5">
    <source>
        <dbReference type="PIRSR" id="PIRSR000350-3"/>
    </source>
</evidence>